<dbReference type="EMBL" id="PFWZ01000150">
    <property type="protein sequence ID" value="PJA39791.1"/>
    <property type="molecule type" value="Genomic_DNA"/>
</dbReference>
<reference evidence="2" key="1">
    <citation type="submission" date="2017-09" db="EMBL/GenBank/DDBJ databases">
        <title>Depth-based differentiation of microbial function through sediment-hosted aquifers and enrichment of novel symbionts in the deep terrestrial subsurface.</title>
        <authorList>
            <person name="Probst A.J."/>
            <person name="Ladd B."/>
            <person name="Jarett J.K."/>
            <person name="Geller-Mcgrath D.E."/>
            <person name="Sieber C.M.K."/>
            <person name="Emerson J.B."/>
            <person name="Anantharaman K."/>
            <person name="Thomas B.C."/>
            <person name="Malmstrom R."/>
            <person name="Stieglmeier M."/>
            <person name="Klingl A."/>
            <person name="Woyke T."/>
            <person name="Ryan C.M."/>
            <person name="Banfield J.F."/>
        </authorList>
    </citation>
    <scope>NUCLEOTIDE SEQUENCE [LARGE SCALE GENOMIC DNA]</scope>
</reference>
<dbReference type="AlphaFoldDB" id="A0A2M7X1C5"/>
<dbReference type="Proteomes" id="UP000231195">
    <property type="component" value="Unassembled WGS sequence"/>
</dbReference>
<gene>
    <name evidence="1" type="ORF">CO179_04475</name>
</gene>
<feature type="non-terminal residue" evidence="1">
    <location>
        <position position="1"/>
    </location>
</feature>
<name>A0A2M7X1C5_UNCKA</name>
<proteinExistence type="predicted"/>
<protein>
    <recommendedName>
        <fullName evidence="3">GIY-YIG nuclease family protein</fullName>
    </recommendedName>
</protein>
<sequence length="27" mass="3103">AYAREKQLKGWSRAKKKSVVLGNLEEL</sequence>
<accession>A0A2M7X1C5</accession>
<organism evidence="1 2">
    <name type="scientific">candidate division WWE3 bacterium CG_4_9_14_3_um_filter_39_7</name>
    <dbReference type="NCBI Taxonomy" id="1975080"/>
    <lineage>
        <taxon>Bacteria</taxon>
        <taxon>Katanobacteria</taxon>
    </lineage>
</organism>
<evidence type="ECO:0000313" key="1">
    <source>
        <dbReference type="EMBL" id="PJA39791.1"/>
    </source>
</evidence>
<evidence type="ECO:0000313" key="2">
    <source>
        <dbReference type="Proteomes" id="UP000231195"/>
    </source>
</evidence>
<evidence type="ECO:0008006" key="3">
    <source>
        <dbReference type="Google" id="ProtNLM"/>
    </source>
</evidence>
<comment type="caution">
    <text evidence="1">The sequence shown here is derived from an EMBL/GenBank/DDBJ whole genome shotgun (WGS) entry which is preliminary data.</text>
</comment>